<proteinExistence type="predicted"/>
<protein>
    <recommendedName>
        <fullName evidence="1">Heterokaryon incompatibility domain-containing protein</fullName>
    </recommendedName>
</protein>
<dbReference type="PANTHER" id="PTHR10622">
    <property type="entry name" value="HET DOMAIN-CONTAINING PROTEIN"/>
    <property type="match status" value="1"/>
</dbReference>
<dbReference type="PANTHER" id="PTHR10622:SF11">
    <property type="entry name" value="HET-DOMAIN-CONTAINING PROTEIN"/>
    <property type="match status" value="1"/>
</dbReference>
<dbReference type="Gene3D" id="3.40.50.300">
    <property type="entry name" value="P-loop containing nucleotide triphosphate hydrolases"/>
    <property type="match status" value="1"/>
</dbReference>
<comment type="caution">
    <text evidence="2">The sequence shown here is derived from an EMBL/GenBank/DDBJ whole genome shotgun (WGS) entry which is preliminary data.</text>
</comment>
<evidence type="ECO:0000259" key="1">
    <source>
        <dbReference type="Pfam" id="PF06985"/>
    </source>
</evidence>
<dbReference type="InterPro" id="IPR019734">
    <property type="entry name" value="TPR_rpt"/>
</dbReference>
<gene>
    <name evidence="2" type="ORF">H2200_004127</name>
</gene>
<dbReference type="Pfam" id="PF06985">
    <property type="entry name" value="HET"/>
    <property type="match status" value="1"/>
</dbReference>
<dbReference type="Proteomes" id="UP001172673">
    <property type="component" value="Unassembled WGS sequence"/>
</dbReference>
<name>A0AA39CLD5_9EURO</name>
<reference evidence="2" key="1">
    <citation type="submission" date="2022-10" db="EMBL/GenBank/DDBJ databases">
        <title>Culturing micro-colonial fungi from biological soil crusts in the Mojave desert and describing Neophaeococcomyces mojavensis, and introducing the new genera and species Taxawa tesnikishii.</title>
        <authorList>
            <person name="Kurbessoian T."/>
            <person name="Stajich J.E."/>
        </authorList>
    </citation>
    <scope>NUCLEOTIDE SEQUENCE</scope>
    <source>
        <strain evidence="2">TK_41</strain>
    </source>
</reference>
<evidence type="ECO:0000313" key="3">
    <source>
        <dbReference type="Proteomes" id="UP001172673"/>
    </source>
</evidence>
<dbReference type="SUPFAM" id="SSF52540">
    <property type="entry name" value="P-loop containing nucleoside triphosphate hydrolases"/>
    <property type="match status" value="1"/>
</dbReference>
<dbReference type="AlphaFoldDB" id="A0AA39CLD5"/>
<dbReference type="InterPro" id="IPR010730">
    <property type="entry name" value="HET"/>
</dbReference>
<dbReference type="InterPro" id="IPR027417">
    <property type="entry name" value="P-loop_NTPase"/>
</dbReference>
<dbReference type="SUPFAM" id="SSF48452">
    <property type="entry name" value="TPR-like"/>
    <property type="match status" value="3"/>
</dbReference>
<evidence type="ECO:0000313" key="2">
    <source>
        <dbReference type="EMBL" id="KAJ9612530.1"/>
    </source>
</evidence>
<accession>A0AA39CLD5</accession>
<sequence length="1008" mass="113977">MRLLKFDNDGSLSLTDDLQDVPSYAILSHTWGADSDEVNFDDIQHGSGMNKPSYAKIRFCGEQARKDKLEYFWVDTCCINKANHTEYSEAINSMFRWYRDAAHCYVYLSDVLVNSIDDDGVKRTWKVAFRKSRYFKRGWTLQELLAPTSVEFFSQEGDRLGSKNTLEQQIHEITGIPVVALRNAPLSQFTVDERMGWAAKRDTKKKEDKAYCLLGIFGVFMPLIYGEGENALVRLRETIDKSRNSTSRENGNIHWMVPRSSNALFTGREDILDSLEKTVRAAAQDCWRTDPCCIVISGLGGQGKSEISLQLAQRVRSLLWGVFWVDVSTPSLAENGYLDIAGLLQISASRWEDGRQGLANISKPWMLVLDNADDPHVDYQAYFPPGLCGVVVLTSRNADCQQYATADAVALEGLPIDEATELLLKAAGFTHDQRSGLEDDALGVAALLQSHALALIQAGAYVGRGHCTLGEYPEVYERQRKRLLGFRPTQAQSRYRDVYATFEASVGTLQASETQSSRDALELLPLLAVCGPNHIPLLLFESAWREAQRISGDQSDYHYDYHSDDQSDDVHDLEPSTWHVSRLPLLIQAYEDAWDSIRLVEAVNALKVFALVSTSVNNEHMLVSMHPLVHAWARDRQHEQQQHASWIAMGCVVAVSRSDGAMWRVHGRQLRPHLQAITSWEMRSAFQSEPNVDVACIWTKCGWLLQAMGDDKTLFILLNRLCSYLGLDESAIDTVWVNLFNLKAQNHLDCGRIKDAVQLLEKLVQTREHALTEDHPSRLVSQYILATAYRVDGQVQDAVKLLEEVVRISQTLAEDQPDRLASQHELARAYQADGQLNKALQLLEEVVRLRSQILAEDHPDRLSSQHALALAYQADEQVEKAVSLLEEVVRIQAQMLAEDHPDQLASQHGLARAYQANGQVEKAVQLLEEVVQIQAQMLAEDHSNRLTSEHLLCTMLWKTGQRSRALKMMRNVVEIRRRVLDHDHPKRTLSEEWLDYFEDESSKWGQVA</sequence>
<organism evidence="2 3">
    <name type="scientific">Cladophialophora chaetospira</name>
    <dbReference type="NCBI Taxonomy" id="386627"/>
    <lineage>
        <taxon>Eukaryota</taxon>
        <taxon>Fungi</taxon>
        <taxon>Dikarya</taxon>
        <taxon>Ascomycota</taxon>
        <taxon>Pezizomycotina</taxon>
        <taxon>Eurotiomycetes</taxon>
        <taxon>Chaetothyriomycetidae</taxon>
        <taxon>Chaetothyriales</taxon>
        <taxon>Herpotrichiellaceae</taxon>
        <taxon>Cladophialophora</taxon>
    </lineage>
</organism>
<dbReference type="InterPro" id="IPR011990">
    <property type="entry name" value="TPR-like_helical_dom_sf"/>
</dbReference>
<feature type="domain" description="Heterokaryon incompatibility" evidence="1">
    <location>
        <begin position="24"/>
        <end position="110"/>
    </location>
</feature>
<keyword evidence="3" id="KW-1185">Reference proteome</keyword>
<dbReference type="Pfam" id="PF13424">
    <property type="entry name" value="TPR_12"/>
    <property type="match status" value="1"/>
</dbReference>
<dbReference type="Pfam" id="PF13374">
    <property type="entry name" value="TPR_10"/>
    <property type="match status" value="3"/>
</dbReference>
<dbReference type="Gene3D" id="1.25.40.10">
    <property type="entry name" value="Tetratricopeptide repeat domain"/>
    <property type="match status" value="2"/>
</dbReference>
<dbReference type="EMBL" id="JAPDRK010000005">
    <property type="protein sequence ID" value="KAJ9612530.1"/>
    <property type="molecule type" value="Genomic_DNA"/>
</dbReference>
<dbReference type="SMART" id="SM00028">
    <property type="entry name" value="TPR"/>
    <property type="match status" value="5"/>
</dbReference>